<evidence type="ECO:0000313" key="3">
    <source>
        <dbReference type="Proteomes" id="UP000562352"/>
    </source>
</evidence>
<dbReference type="Proteomes" id="UP000562352">
    <property type="component" value="Unassembled WGS sequence"/>
</dbReference>
<dbReference type="AlphaFoldDB" id="A0A841D2N7"/>
<name>A0A841D2N7_PLAVE</name>
<gene>
    <name evidence="2" type="ORF">FHS22_002517</name>
</gene>
<comment type="caution">
    <text evidence="2">The sequence shown here is derived from an EMBL/GenBank/DDBJ whole genome shotgun (WGS) entry which is preliminary data.</text>
</comment>
<evidence type="ECO:0000313" key="2">
    <source>
        <dbReference type="EMBL" id="MBB5963243.1"/>
    </source>
</evidence>
<proteinExistence type="predicted"/>
<dbReference type="EMBL" id="JACHJJ010000006">
    <property type="protein sequence ID" value="MBB5963243.1"/>
    <property type="molecule type" value="Genomic_DNA"/>
</dbReference>
<organism evidence="2 3">
    <name type="scientific">Planomonospora venezuelensis</name>
    <dbReference type="NCBI Taxonomy" id="1999"/>
    <lineage>
        <taxon>Bacteria</taxon>
        <taxon>Bacillati</taxon>
        <taxon>Actinomycetota</taxon>
        <taxon>Actinomycetes</taxon>
        <taxon>Streptosporangiales</taxon>
        <taxon>Streptosporangiaceae</taxon>
        <taxon>Planomonospora</taxon>
    </lineage>
</organism>
<reference evidence="2 3" key="1">
    <citation type="submission" date="2020-08" db="EMBL/GenBank/DDBJ databases">
        <title>Genomic Encyclopedia of Type Strains, Phase III (KMG-III): the genomes of soil and plant-associated and newly described type strains.</title>
        <authorList>
            <person name="Whitman W."/>
        </authorList>
    </citation>
    <scope>NUCLEOTIDE SEQUENCE [LARGE SCALE GENOMIC DNA]</scope>
    <source>
        <strain evidence="2 3">CECT 3303</strain>
    </source>
</reference>
<protein>
    <submittedName>
        <fullName evidence="2">Uncharacterized protein</fullName>
    </submittedName>
</protein>
<keyword evidence="3" id="KW-1185">Reference proteome</keyword>
<sequence>MRELRGWSGHLVELAWELNELGFDSVVRLPPAGRPSVEIFLPPGRPRATTEQRGRTSVFTWNRSRDRPPHTRHGRTRPNPERPGHDRPGYDRSGHDRPDPGRPEPGPPDPGRPEHDRAGYDRPDPERSGHGQPERDRWSRSGMRAAAERILEAVR</sequence>
<evidence type="ECO:0000256" key="1">
    <source>
        <dbReference type="SAM" id="MobiDB-lite"/>
    </source>
</evidence>
<dbReference type="RefSeq" id="WP_184941219.1">
    <property type="nucleotide sequence ID" value="NZ_JACHJJ010000006.1"/>
</dbReference>
<feature type="compositionally biased region" description="Basic and acidic residues" evidence="1">
    <location>
        <begin position="78"/>
        <end position="102"/>
    </location>
</feature>
<feature type="compositionally biased region" description="Basic and acidic residues" evidence="1">
    <location>
        <begin position="111"/>
        <end position="139"/>
    </location>
</feature>
<accession>A0A841D2N7</accession>
<feature type="region of interest" description="Disordered" evidence="1">
    <location>
        <begin position="30"/>
        <end position="144"/>
    </location>
</feature>